<evidence type="ECO:0008006" key="11">
    <source>
        <dbReference type="Google" id="ProtNLM"/>
    </source>
</evidence>
<dbReference type="InterPro" id="IPR027417">
    <property type="entry name" value="P-loop_NTPase"/>
</dbReference>
<evidence type="ECO:0000256" key="2">
    <source>
        <dbReference type="ARBA" id="ARBA00008806"/>
    </source>
</evidence>
<evidence type="ECO:0000256" key="6">
    <source>
        <dbReference type="ARBA" id="ARBA00023136"/>
    </source>
</evidence>
<dbReference type="Proteomes" id="UP000603865">
    <property type="component" value="Unassembled WGS sequence"/>
</dbReference>
<name>A0A918CCK8_9DEIO</name>
<comment type="subcellular location">
    <subcellularLocation>
        <location evidence="1">Cell membrane</location>
        <topology evidence="1">Multi-pass membrane protein</topology>
    </subcellularLocation>
</comment>
<keyword evidence="10" id="KW-1185">Reference proteome</keyword>
<evidence type="ECO:0000256" key="7">
    <source>
        <dbReference type="SAM" id="MobiDB-lite"/>
    </source>
</evidence>
<dbReference type="GO" id="GO:0005886">
    <property type="term" value="C:plasma membrane"/>
    <property type="evidence" value="ECO:0007669"/>
    <property type="project" value="UniProtKB-SubCell"/>
</dbReference>
<reference evidence="9" key="1">
    <citation type="journal article" date="2014" name="Int. J. Syst. Evol. Microbiol.">
        <title>Complete genome sequence of Corynebacterium casei LMG S-19264T (=DSM 44701T), isolated from a smear-ripened cheese.</title>
        <authorList>
            <consortium name="US DOE Joint Genome Institute (JGI-PGF)"/>
            <person name="Walter F."/>
            <person name="Albersmeier A."/>
            <person name="Kalinowski J."/>
            <person name="Ruckert C."/>
        </authorList>
    </citation>
    <scope>NUCLEOTIDE SEQUENCE</scope>
    <source>
        <strain evidence="9">JCM 31311</strain>
    </source>
</reference>
<evidence type="ECO:0000313" key="9">
    <source>
        <dbReference type="EMBL" id="GGR15569.1"/>
    </source>
</evidence>
<dbReference type="SUPFAM" id="SSF52540">
    <property type="entry name" value="P-loop containing nucleoside triphosphate hydrolases"/>
    <property type="match status" value="1"/>
</dbReference>
<dbReference type="CDD" id="cd01127">
    <property type="entry name" value="TrwB_TraG_TraD_VirD4"/>
    <property type="match status" value="1"/>
</dbReference>
<evidence type="ECO:0000256" key="1">
    <source>
        <dbReference type="ARBA" id="ARBA00004651"/>
    </source>
</evidence>
<gene>
    <name evidence="9" type="ORF">GCM10008957_30390</name>
</gene>
<reference evidence="9" key="2">
    <citation type="submission" date="2020-09" db="EMBL/GenBank/DDBJ databases">
        <authorList>
            <person name="Sun Q."/>
            <person name="Ohkuma M."/>
        </authorList>
    </citation>
    <scope>NUCLEOTIDE SEQUENCE</scope>
    <source>
        <strain evidence="9">JCM 31311</strain>
    </source>
</reference>
<comment type="caution">
    <text evidence="9">The sequence shown here is derived from an EMBL/GenBank/DDBJ whole genome shotgun (WGS) entry which is preliminary data.</text>
</comment>
<keyword evidence="5 8" id="KW-1133">Transmembrane helix</keyword>
<feature type="region of interest" description="Disordered" evidence="7">
    <location>
        <begin position="871"/>
        <end position="895"/>
    </location>
</feature>
<dbReference type="EMBL" id="BMQL01000018">
    <property type="protein sequence ID" value="GGR15569.1"/>
    <property type="molecule type" value="Genomic_DNA"/>
</dbReference>
<comment type="similarity">
    <text evidence="2">Belongs to the VirD4/TraG family.</text>
</comment>
<protein>
    <recommendedName>
        <fullName evidence="11">TraD/TraG TraM recognition site domain-containing protein</fullName>
    </recommendedName>
</protein>
<evidence type="ECO:0000256" key="4">
    <source>
        <dbReference type="ARBA" id="ARBA00022692"/>
    </source>
</evidence>
<dbReference type="Gene3D" id="3.40.50.300">
    <property type="entry name" value="P-loop containing nucleotide triphosphate hydrolases"/>
    <property type="match status" value="1"/>
</dbReference>
<evidence type="ECO:0000313" key="10">
    <source>
        <dbReference type="Proteomes" id="UP000603865"/>
    </source>
</evidence>
<dbReference type="InterPro" id="IPR003688">
    <property type="entry name" value="TraG/VirD4"/>
</dbReference>
<feature type="transmembrane region" description="Helical" evidence="8">
    <location>
        <begin position="68"/>
        <end position="88"/>
    </location>
</feature>
<dbReference type="PANTHER" id="PTHR37937:SF1">
    <property type="entry name" value="CONJUGATIVE TRANSFER: DNA TRANSPORT"/>
    <property type="match status" value="1"/>
</dbReference>
<keyword evidence="6 8" id="KW-0472">Membrane</keyword>
<sequence length="920" mass="100454">MSTGIALSMLFMQISDVGPQAATLIAQHTGLARAHDLKPDAWASILLACSNDVKCSPWLHQYLAAGMAGYWFALLLPLIVTPLAAKFFPKPRKVAMKDPGMARWEIKARMTRFLTGNASDEDPFVAFMGYLKAGKDGGSFETKDLPPLWIPREMWCQNTLVWGGIGSGKTTAFFQPNIFLAAHLGLSCVVFDVKWPQKDSGFFETIGYWHALGRRVVLLTPFEAFGARVNMLRDVHSFSDALEKADEVYPPPEFQVERGQHYNDKKRFGIAAFIWLLRTELGDDATMRHVLDYAMMPEDRLMSWIEQARDEQAKSILLGYHDAGQTAFSETRNGIISALKIFFNASVVHATSGNREDTVDLEECFRQPTLIVVGINGENNLDGSGEVLFRLYKRLIDRAAMRVAREQGGKLWRHLAIFLDEKANIGRLNYMIRSMSLLRSFNISHHLGIQNEAQNELVDGELYWKAMSTNVIARTIMFPRGITGEDAIKISDTIGKTTASAVTVGGSRGLSPLGMEGSNQASASLTPLHLLSTEEFPDFSLGEAVVKMNGQHPIRVQLVPMNMPYVQGTGLKPKQHPNVLYQLYHETLQQCPGGLIKYTNQIIRDGLLVGSPKKVAATPKPVAVHPGMAAVSGPVAGVAAGAPRPSDPAVPVAAPGATISAQPGAAVPHTPPVTAPKVVVAPVSSNANLSVDDAYRWVQACMDAFVEITLLQPDQTVSVRVDKLDPAAVNSEAAVSRLFIGGLVELNRTRMDAHLSSRAQKALPSALLDALVEYVDARPTYAWLQVNAAAVDGTPEREQHVQQCEAQASEPLKAVAQLEGGFLLCPRMVTREMFRASGTLRFAQRRVGTRDLDLIPVSSWADTAQAVRAARATPEEIVSGQSKPDGRRSRKKNTEALINAVLVTQEPLLLPQSPAAPESP</sequence>
<proteinExistence type="inferred from homology"/>
<evidence type="ECO:0000256" key="8">
    <source>
        <dbReference type="SAM" id="Phobius"/>
    </source>
</evidence>
<evidence type="ECO:0000256" key="3">
    <source>
        <dbReference type="ARBA" id="ARBA00022475"/>
    </source>
</evidence>
<evidence type="ECO:0000256" key="5">
    <source>
        <dbReference type="ARBA" id="ARBA00022989"/>
    </source>
</evidence>
<dbReference type="AlphaFoldDB" id="A0A918CCK8"/>
<accession>A0A918CCK8</accession>
<keyword evidence="4 8" id="KW-0812">Transmembrane</keyword>
<keyword evidence="3" id="KW-1003">Cell membrane</keyword>
<organism evidence="9 10">
    <name type="scientific">Deinococcus ruber</name>
    <dbReference type="NCBI Taxonomy" id="1848197"/>
    <lineage>
        <taxon>Bacteria</taxon>
        <taxon>Thermotogati</taxon>
        <taxon>Deinococcota</taxon>
        <taxon>Deinococci</taxon>
        <taxon>Deinococcales</taxon>
        <taxon>Deinococcaceae</taxon>
        <taxon>Deinococcus</taxon>
    </lineage>
</organism>
<dbReference type="InterPro" id="IPR051539">
    <property type="entry name" value="T4SS-coupling_protein"/>
</dbReference>
<dbReference type="Pfam" id="PF02534">
    <property type="entry name" value="T4SS-DNA_transf"/>
    <property type="match status" value="1"/>
</dbReference>
<dbReference type="PANTHER" id="PTHR37937">
    <property type="entry name" value="CONJUGATIVE TRANSFER: DNA TRANSPORT"/>
    <property type="match status" value="1"/>
</dbReference>